<dbReference type="EMBL" id="CAJGYO010000002">
    <property type="protein sequence ID" value="CAD6214267.1"/>
    <property type="molecule type" value="Genomic_DNA"/>
</dbReference>
<name>A0A811N3M0_9POAL</name>
<dbReference type="AlphaFoldDB" id="A0A811N3M0"/>
<dbReference type="InterPro" id="IPR010632">
    <property type="entry name" value="DUF1221"/>
</dbReference>
<evidence type="ECO:0000256" key="1">
    <source>
        <dbReference type="SAM" id="MobiDB-lite"/>
    </source>
</evidence>
<organism evidence="3 4">
    <name type="scientific">Miscanthus lutarioriparius</name>
    <dbReference type="NCBI Taxonomy" id="422564"/>
    <lineage>
        <taxon>Eukaryota</taxon>
        <taxon>Viridiplantae</taxon>
        <taxon>Streptophyta</taxon>
        <taxon>Embryophyta</taxon>
        <taxon>Tracheophyta</taxon>
        <taxon>Spermatophyta</taxon>
        <taxon>Magnoliopsida</taxon>
        <taxon>Liliopsida</taxon>
        <taxon>Poales</taxon>
        <taxon>Poaceae</taxon>
        <taxon>PACMAD clade</taxon>
        <taxon>Panicoideae</taxon>
        <taxon>Andropogonodae</taxon>
        <taxon>Andropogoneae</taxon>
        <taxon>Saccharinae</taxon>
        <taxon>Miscanthus</taxon>
    </lineage>
</organism>
<keyword evidence="4" id="KW-1185">Reference proteome</keyword>
<feature type="region of interest" description="Disordered" evidence="1">
    <location>
        <begin position="190"/>
        <end position="209"/>
    </location>
</feature>
<comment type="caution">
    <text evidence="3">The sequence shown here is derived from an EMBL/GenBank/DDBJ whole genome shotgun (WGS) entry which is preliminary data.</text>
</comment>
<accession>A0A811N3M0</accession>
<protein>
    <recommendedName>
        <fullName evidence="2">DUF1221 domain-containing protein</fullName>
    </recommendedName>
</protein>
<gene>
    <name evidence="3" type="ORF">NCGR_LOCUS9704</name>
</gene>
<proteinExistence type="predicted"/>
<reference evidence="3" key="1">
    <citation type="submission" date="2020-10" db="EMBL/GenBank/DDBJ databases">
        <authorList>
            <person name="Han B."/>
            <person name="Lu T."/>
            <person name="Zhao Q."/>
            <person name="Huang X."/>
            <person name="Zhao Y."/>
        </authorList>
    </citation>
    <scope>NUCLEOTIDE SEQUENCE</scope>
</reference>
<evidence type="ECO:0000313" key="4">
    <source>
        <dbReference type="Proteomes" id="UP000604825"/>
    </source>
</evidence>
<feature type="domain" description="DUF1221" evidence="2">
    <location>
        <begin position="44"/>
        <end position="102"/>
    </location>
</feature>
<sequence>MAERPLAQPSAASPSGVPCASTGEAMLRRVCGRPSSRPRSPWCWWAHVAAATHGADCVEHHMHSLLWSVVVVLEAIELVSEVTGSDPDELARRRLLFAKDYDLLTAPHEKVHPASVLLQGDFHVRRRLVGNLKEVQCMGEAFAVKHFVGADAVGAEATLLTSVASPGRIFESLPVAAVVVGVICRSRAGLSGRAPASRPPGLRIDSDGA</sequence>
<dbReference type="Proteomes" id="UP000604825">
    <property type="component" value="Unassembled WGS sequence"/>
</dbReference>
<dbReference type="Pfam" id="PF06760">
    <property type="entry name" value="DUF1221"/>
    <property type="match status" value="1"/>
</dbReference>
<evidence type="ECO:0000313" key="3">
    <source>
        <dbReference type="EMBL" id="CAD6214267.1"/>
    </source>
</evidence>
<evidence type="ECO:0000259" key="2">
    <source>
        <dbReference type="Pfam" id="PF06760"/>
    </source>
</evidence>